<dbReference type="SUPFAM" id="SSF47336">
    <property type="entry name" value="ACP-like"/>
    <property type="match status" value="1"/>
</dbReference>
<dbReference type="STRING" id="573570.F7310_08905"/>
<proteinExistence type="predicted"/>
<dbReference type="Gene3D" id="3.30.300.30">
    <property type="match status" value="1"/>
</dbReference>
<accession>A0A1L4BVE0</accession>
<evidence type="ECO:0000256" key="1">
    <source>
        <dbReference type="ARBA" id="ARBA00022450"/>
    </source>
</evidence>
<sequence>MVNSTLSELFFRQASLTPNNIAITDSDTELTYQQTADQVKFLAQYLQNQGYTSQSIISIYSSKRYEIIIAFLAISSIGASCVQLDKSFPLPLLKNIIEDTQSDLILCDEIPNIETAECFNYIYIISQYNSKDVEKFKHPLIDSEKGFWLVYSSGTTGKNKGIAISHRAILSSYEIRETVKAYNENSSIGCNIYYLWEAFRPLIKGGRTNIIPDDILYDFKALSQYIKDKKINEILFTPSYLETLLSTSKDIAKEIFKNIDTCWLNGEVVSSWLQHHLEEFMSETDIYNLYSISECHDVATYKLHINDKNLEADGIVPVGHVLPKVEAIVLDDNKQMVKNGDKGEVYIHAIGLANEYINRPDLNKERFIEASNSPIGKRLYKTGDYGKLSDDGQLITIYGRCDYIIKLRGYTLSLPFIESVIKDKLDIMHCVVNKTGETRMSEYLVAYLEIPNDKQQSFREKWQLKDNKPSKILLDKISPFLAHYMLPKHIVLLDEIPLNRYSNKLDRNSLNLEDNTIYVEQEIKNIKSLDDYKLLWANILNISKDDINLDSCFFELGGSSLSTMLLISKLKELGFEVKITDFIAASQLSNSYNLLSESSNDSEQNLSKLILDDINNLFTDLKPKIQNLKQDHKESCKNILLTGVTGFLGSHTLKTLVANKNIEAIYCLVRADNQQQADTRLKNILKKLNIEKSHKIVCLVGDISAKEFGWQSGKYLNYANKIDTIIHTAASVNLLLPYNALRNSNFIGTANIIDFCSISKAKHLIHISTNGIFPLHLNKKFSENQNIEWLGSLQSGYSQTKWAAEKLIHNSVKEGLNATVLRLGNISPVSNNYINDSDTNWILIKEVNSQQKIPTDINLEMTPVDHISKIIEHLVLETHADRYIYNITNKNFLNAQTLAKVSNYEIIPSETWSKSITDNSAKYLASDHANIDASINLYDRSNYESLMSEINIDYPEITENYISKIFLGRNNESTQR</sequence>
<dbReference type="InterPro" id="IPR036736">
    <property type="entry name" value="ACP-like_sf"/>
</dbReference>
<dbReference type="OrthoDB" id="9757559at2"/>
<dbReference type="Gene3D" id="1.10.1200.10">
    <property type="entry name" value="ACP-like"/>
    <property type="match status" value="1"/>
</dbReference>
<dbReference type="InterPro" id="IPR045851">
    <property type="entry name" value="AMP-bd_C_sf"/>
</dbReference>
<dbReference type="Pfam" id="PF00550">
    <property type="entry name" value="PP-binding"/>
    <property type="match status" value="1"/>
</dbReference>
<gene>
    <name evidence="4" type="ORF">F7310_08905</name>
</gene>
<dbReference type="PROSITE" id="PS50075">
    <property type="entry name" value="CARRIER"/>
    <property type="match status" value="1"/>
</dbReference>
<dbReference type="PROSITE" id="PS00012">
    <property type="entry name" value="PHOSPHOPANTETHEINE"/>
    <property type="match status" value="1"/>
</dbReference>
<dbReference type="EMBL" id="CP016796">
    <property type="protein sequence ID" value="API87810.1"/>
    <property type="molecule type" value="Genomic_DNA"/>
</dbReference>
<dbReference type="Pfam" id="PF07993">
    <property type="entry name" value="NAD_binding_4"/>
    <property type="match status" value="1"/>
</dbReference>
<dbReference type="SUPFAM" id="SSF56801">
    <property type="entry name" value="Acetyl-CoA synthetase-like"/>
    <property type="match status" value="1"/>
</dbReference>
<dbReference type="SUPFAM" id="SSF51735">
    <property type="entry name" value="NAD(P)-binding Rossmann-fold domains"/>
    <property type="match status" value="1"/>
</dbReference>
<dbReference type="KEGG" id="frx:F7310_08905"/>
<dbReference type="InterPro" id="IPR000873">
    <property type="entry name" value="AMP-dep_synth/lig_dom"/>
</dbReference>
<dbReference type="PANTHER" id="PTHR44845:SF6">
    <property type="entry name" value="BETA-ALANINE-ACTIVATING ENZYME"/>
    <property type="match status" value="1"/>
</dbReference>
<dbReference type="InterPro" id="IPR006162">
    <property type="entry name" value="Ppantetheine_attach_site"/>
</dbReference>
<dbReference type="PANTHER" id="PTHR44845">
    <property type="entry name" value="CARRIER DOMAIN-CONTAINING PROTEIN"/>
    <property type="match status" value="1"/>
</dbReference>
<evidence type="ECO:0000313" key="4">
    <source>
        <dbReference type="EMBL" id="API87810.1"/>
    </source>
</evidence>
<keyword evidence="2" id="KW-0597">Phosphoprotein</keyword>
<keyword evidence="1" id="KW-0596">Phosphopantetheine</keyword>
<dbReference type="InterPro" id="IPR009081">
    <property type="entry name" value="PP-bd_ACP"/>
</dbReference>
<dbReference type="InterPro" id="IPR013120">
    <property type="entry name" value="FAR_NAD-bd"/>
</dbReference>
<dbReference type="Gene3D" id="3.40.50.720">
    <property type="entry name" value="NAD(P)-binding Rossmann-like Domain"/>
    <property type="match status" value="1"/>
</dbReference>
<evidence type="ECO:0000313" key="5">
    <source>
        <dbReference type="Proteomes" id="UP000184222"/>
    </source>
</evidence>
<dbReference type="Proteomes" id="UP000184222">
    <property type="component" value="Chromosome"/>
</dbReference>
<evidence type="ECO:0000259" key="3">
    <source>
        <dbReference type="PROSITE" id="PS50075"/>
    </source>
</evidence>
<evidence type="ECO:0000256" key="2">
    <source>
        <dbReference type="ARBA" id="ARBA00022553"/>
    </source>
</evidence>
<dbReference type="InterPro" id="IPR036291">
    <property type="entry name" value="NAD(P)-bd_dom_sf"/>
</dbReference>
<reference evidence="4 5" key="1">
    <citation type="journal article" date="2016" name="Appl. Environ. Microbiol.">
        <title>Whole genome relationships among Francisella bacteria of diverse origin define new species and provide specific regions for detection.</title>
        <authorList>
            <person name="Challacombe J.F."/>
            <person name="Petersen J.M."/>
            <person name="Gallegos-Graves V."/>
            <person name="Hodge D."/>
            <person name="Pillai S."/>
            <person name="Kuske C.R."/>
        </authorList>
    </citation>
    <scope>NUCLEOTIDE SEQUENCE [LARGE SCALE GENOMIC DNA]</scope>
    <source>
        <strain evidence="5">TX07-7310</strain>
    </source>
</reference>
<dbReference type="Gene3D" id="3.40.50.12780">
    <property type="entry name" value="N-terminal domain of ligase-like"/>
    <property type="match status" value="1"/>
</dbReference>
<organism evidence="4 5">
    <name type="scientific">Francisella uliginis</name>
    <dbReference type="NCBI Taxonomy" id="573570"/>
    <lineage>
        <taxon>Bacteria</taxon>
        <taxon>Pseudomonadati</taxon>
        <taxon>Pseudomonadota</taxon>
        <taxon>Gammaproteobacteria</taxon>
        <taxon>Thiotrichales</taxon>
        <taxon>Francisellaceae</taxon>
        <taxon>Francisella</taxon>
    </lineage>
</organism>
<name>A0A1L4BVE0_9GAMM</name>
<dbReference type="Pfam" id="PF00501">
    <property type="entry name" value="AMP-binding"/>
    <property type="match status" value="1"/>
</dbReference>
<dbReference type="InterPro" id="IPR042099">
    <property type="entry name" value="ANL_N_sf"/>
</dbReference>
<keyword evidence="5" id="KW-1185">Reference proteome</keyword>
<protein>
    <submittedName>
        <fullName evidence="4">Peptide synthetase</fullName>
    </submittedName>
</protein>
<dbReference type="AlphaFoldDB" id="A0A1L4BVE0"/>
<feature type="domain" description="Carrier" evidence="3">
    <location>
        <begin position="526"/>
        <end position="599"/>
    </location>
</feature>